<feature type="transmembrane region" description="Helical" evidence="1">
    <location>
        <begin position="206"/>
        <end position="224"/>
    </location>
</feature>
<gene>
    <name evidence="2" type="ORF">FBZ95_1243</name>
</gene>
<comment type="caution">
    <text evidence="2">The sequence shown here is derived from an EMBL/GenBank/DDBJ whole genome shotgun (WGS) entry which is preliminary data.</text>
</comment>
<keyword evidence="1" id="KW-1133">Transmembrane helix</keyword>
<feature type="transmembrane region" description="Helical" evidence="1">
    <location>
        <begin position="269"/>
        <end position="295"/>
    </location>
</feature>
<proteinExistence type="predicted"/>
<evidence type="ECO:0000256" key="1">
    <source>
        <dbReference type="SAM" id="Phobius"/>
    </source>
</evidence>
<feature type="transmembrane region" description="Helical" evidence="1">
    <location>
        <begin position="307"/>
        <end position="325"/>
    </location>
</feature>
<keyword evidence="1" id="KW-0812">Transmembrane</keyword>
<dbReference type="RefSeq" id="WP_080138856.1">
    <property type="nucleotide sequence ID" value="NZ_LWIG01000035.1"/>
</dbReference>
<dbReference type="InterPro" id="IPR032809">
    <property type="entry name" value="Put_HupE_UreJ"/>
</dbReference>
<dbReference type="Pfam" id="PF13795">
    <property type="entry name" value="HupE_UreJ_2"/>
    <property type="match status" value="1"/>
</dbReference>
<protein>
    <submittedName>
        <fullName evidence="2">HupE/UreJ protein</fullName>
    </submittedName>
</protein>
<feature type="transmembrane region" description="Helical" evidence="1">
    <location>
        <begin position="178"/>
        <end position="200"/>
    </location>
</feature>
<dbReference type="Proteomes" id="UP000315914">
    <property type="component" value="Unassembled WGS sequence"/>
</dbReference>
<keyword evidence="1" id="KW-0472">Membrane</keyword>
<evidence type="ECO:0000313" key="3">
    <source>
        <dbReference type="Proteomes" id="UP000315914"/>
    </source>
</evidence>
<dbReference type="STRING" id="1399419.A5906_08025"/>
<organism evidence="2 3">
    <name type="scientific">Bradyrhizobium sacchari</name>
    <dbReference type="NCBI Taxonomy" id="1399419"/>
    <lineage>
        <taxon>Bacteria</taxon>
        <taxon>Pseudomonadati</taxon>
        <taxon>Pseudomonadota</taxon>
        <taxon>Alphaproteobacteria</taxon>
        <taxon>Hyphomicrobiales</taxon>
        <taxon>Nitrobacteraceae</taxon>
        <taxon>Bradyrhizobium</taxon>
    </lineage>
</organism>
<dbReference type="AlphaFoldDB" id="A0A560J5N2"/>
<sequence length="334" mass="36733">MMRPVYGLVILLGLMCVPGNAHELRPAYLEIRQSGRDVFDVLWKVPALGNQLRLAIDVELPEDTVAVTEPRAAYINNSFVSRWQVRHPTALAGKTISISGLDATLTDALARIEWNDGIAQVVRLTPTRRSFQIESRPRLLTVAATYTGMGIEHILTGYDHLLFLLAMLMIVRGYRRLVGTITAFTVAHSMTLALASLHVLQLPRPPVEAMIALSIMIVATEAVKMSRGEIGVTVRYPWVVVFPFGLLHGLGFAGALLDTGLPQRDVPLALLAFNLGVELGQLIFITTLLGGAHIIQRIPDGELLLSRMRPAVTYGVGMMAGFWLLERSLSFFTM</sequence>
<reference evidence="2 3" key="1">
    <citation type="submission" date="2019-06" db="EMBL/GenBank/DDBJ databases">
        <title>Genomic Encyclopedia of Type Strains, Phase IV (KMG-V): Genome sequencing to study the core and pangenomes of soil and plant-associated prokaryotes.</title>
        <authorList>
            <person name="Whitman W."/>
        </authorList>
    </citation>
    <scope>NUCLEOTIDE SEQUENCE [LARGE SCALE GENOMIC DNA]</scope>
    <source>
        <strain evidence="2 3">BR 10556</strain>
    </source>
</reference>
<feature type="transmembrane region" description="Helical" evidence="1">
    <location>
        <begin position="236"/>
        <end position="257"/>
    </location>
</feature>
<name>A0A560J5N2_9BRAD</name>
<evidence type="ECO:0000313" key="2">
    <source>
        <dbReference type="EMBL" id="TWB65759.1"/>
    </source>
</evidence>
<accession>A0A560J5N2</accession>
<dbReference type="EMBL" id="VITW01000024">
    <property type="protein sequence ID" value="TWB65759.1"/>
    <property type="molecule type" value="Genomic_DNA"/>
</dbReference>
<keyword evidence="3" id="KW-1185">Reference proteome</keyword>
<dbReference type="OrthoDB" id="9808870at2"/>